<dbReference type="EMBL" id="BAAADO010000001">
    <property type="protein sequence ID" value="GAA0482674.1"/>
    <property type="molecule type" value="Genomic_DNA"/>
</dbReference>
<protein>
    <submittedName>
        <fullName evidence="2">Uncharacterized protein</fullName>
    </submittedName>
</protein>
<sequence>MDLIAIIGAIIFGVISFLTGRDEQKSKPVAKPSPTPSGPEPTVSSHPSPEKEIREEQSPRAEDIREQNQHPDPSEGRPVFMDDDITKGNPVNRPQTRPRSPGKGKKSLPIKSPISMKEQLNQKRLAESIIMSEVLGSPRAHKPYRPNQYRK</sequence>
<dbReference type="Proteomes" id="UP001500880">
    <property type="component" value="Unassembled WGS sequence"/>
</dbReference>
<feature type="compositionally biased region" description="Basic and acidic residues" evidence="1">
    <location>
        <begin position="48"/>
        <end position="75"/>
    </location>
</feature>
<name>A0ABN1AS22_9BACI</name>
<evidence type="ECO:0000256" key="1">
    <source>
        <dbReference type="SAM" id="MobiDB-lite"/>
    </source>
</evidence>
<feature type="region of interest" description="Disordered" evidence="1">
    <location>
        <begin position="20"/>
        <end position="120"/>
    </location>
</feature>
<evidence type="ECO:0000313" key="2">
    <source>
        <dbReference type="EMBL" id="GAA0482674.1"/>
    </source>
</evidence>
<organism evidence="2 3">
    <name type="scientific">Salinibacillus aidingensis</name>
    <dbReference type="NCBI Taxonomy" id="237684"/>
    <lineage>
        <taxon>Bacteria</taxon>
        <taxon>Bacillati</taxon>
        <taxon>Bacillota</taxon>
        <taxon>Bacilli</taxon>
        <taxon>Bacillales</taxon>
        <taxon>Bacillaceae</taxon>
        <taxon>Salinibacillus</taxon>
    </lineage>
</organism>
<proteinExistence type="predicted"/>
<gene>
    <name evidence="2" type="ORF">GCM10008986_04510</name>
</gene>
<dbReference type="RefSeq" id="WP_343837084.1">
    <property type="nucleotide sequence ID" value="NZ_BAAADO010000001.1"/>
</dbReference>
<feature type="region of interest" description="Disordered" evidence="1">
    <location>
        <begin position="132"/>
        <end position="151"/>
    </location>
</feature>
<evidence type="ECO:0000313" key="3">
    <source>
        <dbReference type="Proteomes" id="UP001500880"/>
    </source>
</evidence>
<reference evidence="2 3" key="1">
    <citation type="journal article" date="2019" name="Int. J. Syst. Evol. Microbiol.">
        <title>The Global Catalogue of Microorganisms (GCM) 10K type strain sequencing project: providing services to taxonomists for standard genome sequencing and annotation.</title>
        <authorList>
            <consortium name="The Broad Institute Genomics Platform"/>
            <consortium name="The Broad Institute Genome Sequencing Center for Infectious Disease"/>
            <person name="Wu L."/>
            <person name="Ma J."/>
        </authorList>
    </citation>
    <scope>NUCLEOTIDE SEQUENCE [LARGE SCALE GENOMIC DNA]</scope>
    <source>
        <strain evidence="2 3">JCM 12389</strain>
    </source>
</reference>
<comment type="caution">
    <text evidence="2">The sequence shown here is derived from an EMBL/GenBank/DDBJ whole genome shotgun (WGS) entry which is preliminary data.</text>
</comment>
<feature type="compositionally biased region" description="Basic residues" evidence="1">
    <location>
        <begin position="139"/>
        <end position="151"/>
    </location>
</feature>
<accession>A0ABN1AS22</accession>
<keyword evidence="3" id="KW-1185">Reference proteome</keyword>